<sequence>MSYFQSSAGFRGESLGFKRNFSWVFLVDWILTVILTLATLFYLSRAFAYGVTFILEWLLWKQAKVKVSIGALRISLLAGRVFFKNLTIIDKDRTITILEGSITWRYWLIRTRKSEYRVAQMAHASAGSSGNSEDDTKFDIANYMEKQLKLPCRFLFECEGFEMFIYNRTYAYDNIVNVLSKVEREKFEKFMAENDFLDPSSDGSSDDKIEETSSATNSTDEETIANDRTFQNDTRKTLPRYLEALPIEALLNKGSILIGNKFTPCVLILSFESAVALQDVGEAPSKLDLYRMKYEVRLKNLEIMMKQNIDYDNEKSRNFEFDKGKLSRLWHRFTRIFKLVPFPFKSNRRKEQPHDNFMQKWKGLSMYRNDMFGEFDEFDDIEFDISSHEYAKFTSLLKSPRVTIHHDYDMPGWVPHGAHPPSSYADGPDVGNNMAPPQYIFEINIFGGTVCYGPWAQRQTNHLQSLLSPSVSRTAKPIKKLKPGSKRIYTVLKLTINAMEDVTWRIPTRESSKDVEFLMHYKETNDDYRPFGWIDIKVSRDSCGIFDLAMCPTSKGFKNTIDVQLVDTEIRSSVNHDIFLKSKSFSFNCDIGYPLGWNAEANWTIIMDSNQLELFLLREHVTLIADTLTDFSSGEPVPYELFRPFVYHIKWNMKGYSFYLNVNDHNIVNNPLDFNENCYLSIHGDDLTMNVMVPKKTITSRFTNMTYDIYTPMFRLLLNTPPWNTLNEFMRNKEVGRSHDFRLKGSYLIYSELDIDNVDTLTVECSSRGTALHIYGFVIRYLINVKMNYFGEFFHFVTSEEYTGNTRPTDLENIISEDRRDDDFSSYESVSRISSNSSDKNPKAKKKHSLKKSDLKRTSNETDIWFTFSVWDGALILPETIYNADPCIALHFAELIVDLRSCNYYMDILATACDINLKRYVGKRADEIYEYVHLNNGKNHEVHGTLSDIYIHGHRMYGLPPTEPTYFCQWDMDFGHLNIDSNMFFLQGLFGAFYKIGFGYKDLENILLYETEIIDDMTSLTIFINTIDIRLNDVDTTAHADLKLERFCFTLIDFENERYSKRMDIKIPSLEFNIFSNEDNDLSLLNFKVDMNFTNFVQNQDFNKHRKIQRDYIVLNDAPYHRCAFLLPESYQKSRIYNELFGAIAPSSSLPPLPIPLTADTIEYVLEDLLEDYMGLFEGNYDIKESSVENLELSAIEATRAITGIGAERTHSNPITLSDYAVESDNYVVKVESIVIDINPALYTTIEKLLKHIYDQDAVQIIDGIEIGIVKRLSSIHDGVTTMTNVKVQIKHFNLFWGEKESDNVSMFFDKMDFALTEKTLEQNSEKNLLEMTVLAKIKAVRLTVVQQPGLIPTQERPPAITVGVEGFEFWSTAIEKQVNSISVSSADITVDDAQVEWFFKYIVRQKYFFLDMLQSYNRIQNNRIESQKELISRLTAASEYYQISHDPYVITKPAFIMRLSRGHVRENKSWKIITRLRHILTYLPKDWYLNVGQPLRDRKFDPSQDARSIFMSIFSNWRSWEFSDVARSYIYGKLFLNDHAEKKKQSLQKLFKLNIGNFFMTVYSTNYDVDHSIVVSNAKLLLELTPSSTEPKENSLQREELIDISGTVDVIKGKLSTKLLKLQKLIPILTEGSEKQPVKPPQDTIPKPFKMNAAFMVNSCDIQLVMDATKLNMNVNDGRISVLWENLQDSTAQAGSVVLFSKHTELVLKHINSVLAEGRVSNFYATFTTDTWAQRPTYLIHSKSSSIHFRTMAKTERLVEAIKDIKLKIDQISEQLELERRLTQHPTVYDPNKSNVIASCLFSNVSMDIMPVSPFALKNSAKQIDFFYNKFDSDSWLIKLKDTDFFLTSDQTKEQYMRLSMKKLQIRVNVSSSKPKLVDINLSTNLVKLTFSEPKNIVYSFLKDERVASESVHLLQTLKPLFSISDDKESTPQSYQEKTEYLWSLDSSIDYFGILIPMTSTYYVMEFHSYVSSISNANGAPSGNLDITGHMSVENILFLIKESSLPDGLSKVIDIAVNVSTLQRVDDNSRSIQVESSHARICLSPDSLLRLLWGFNQGHKLSEHYLKYHSKSLWQSFAKSDDKQQDTNSIKSNETSFFSSINSIHFLSYNLCVGWLFEYELGPPKGLITGYSRLFSAYENCMGKLTVIDSYFAAAQGNTSSTFYPETNVKELFNRFYLPNMQILFWWKVIEGMKDVYVRFTGETLDVKYLSDFMLTIESTLHSIKMFQKLKKELIVETPKREVVHIKEDKPVNSSNNILKNIKSVNCHFKYDGGTYSVFNISDGSLNPTPAIEIKSPVISVDVLYKHEKQNTKHHSIRCLVNIDPTHNVLYATCAPLVKNFVEDVRSIFGRYESENKHSETTPTSVQNIDYEKLLEDYDLAITVTSAKQQLSLSCEPKAKVQADVGFEALTISMTTNPFDIDEPLAFSFSIKDTKASIKHLFSRETSTSFGVGYLDLTLLFTHTNRINTYGTSLISDIDLYFNVKQLQNLYLFLDIWQLSELLNPVTSSQEQVIRKDKKKSVDKPIHNESQLPWCFTLIFTNVKGDIDLGPSLGLISLRLSRTWLATDHFSGKRQILHAFVDDLLLISEGRLSGVVNIDGASWVSEVIWLQDSKRDNIPLVALSLNTDKIEIKAAFDYHMFLIGTVNNILFQLHSERDMVGVAPDLLKVSFSCEEIKLCSTALVAANILDIYNTIIRMRQDTKISYIETLKDSNMETNKQTLAYRDILKSLQLLRTDLTVSICSLQLQISPISLFDVEVVVINVVSVSARSETHSEAKLTTSLNMEVYDATLSLSTAKQELDEDALSKITVADYMTYASKIRGGTIIEIPRMGVQMTTWQEEKSDILEYLYSCKFHDKVAVRWNLGPVNFMKEMWTTHVKAIAVRRSQVLTGSFNVSEKDVEKRIKEEENITKLNYVPVEEPQIDMPQIKDLGDATPPVEWFGVNRKRFPAFTHQTAVVPVQNLVYLAQKQYAKTLGRSK</sequence>
<keyword evidence="1" id="KW-0175">Coiled coil</keyword>
<feature type="domain" description="Csf1 N-terminal" evidence="4">
    <location>
        <begin position="37"/>
        <end position="1617"/>
    </location>
</feature>
<keyword evidence="3" id="KW-1133">Transmembrane helix</keyword>
<dbReference type="InterPro" id="IPR048636">
    <property type="entry name" value="Csf1_N"/>
</dbReference>
<dbReference type="EMBL" id="LLZZ01000122">
    <property type="protein sequence ID" value="KTB02936.1"/>
    <property type="molecule type" value="Genomic_DNA"/>
</dbReference>
<dbReference type="PANTHER" id="PTHR32085">
    <property type="entry name" value="PROTEIN CSF1"/>
    <property type="match status" value="1"/>
</dbReference>
<organism evidence="6 8">
    <name type="scientific">Candida glabrata</name>
    <name type="common">Yeast</name>
    <name type="synonym">Torulopsis glabrata</name>
    <dbReference type="NCBI Taxonomy" id="5478"/>
    <lineage>
        <taxon>Eukaryota</taxon>
        <taxon>Fungi</taxon>
        <taxon>Dikarya</taxon>
        <taxon>Ascomycota</taxon>
        <taxon>Saccharomycotina</taxon>
        <taxon>Saccharomycetes</taxon>
        <taxon>Saccharomycetales</taxon>
        <taxon>Saccharomycetaceae</taxon>
        <taxon>Nakaseomyces</taxon>
    </lineage>
</organism>
<reference evidence="6 8" key="1">
    <citation type="submission" date="2015-10" db="EMBL/GenBank/DDBJ databases">
        <title>Draft genomes sequences of Candida glabrata isolates 1A, 1B, 2A, 2B, 3A and 3B.</title>
        <authorList>
            <person name="Haavelsrud O.E."/>
            <person name="Gaustad P."/>
        </authorList>
    </citation>
    <scope>NUCLEOTIDE SEQUENCE [LARGE SCALE GENOMIC DNA]</scope>
    <source>
        <strain evidence="6">910700640</strain>
    </source>
</reference>
<evidence type="ECO:0000313" key="6">
    <source>
        <dbReference type="EMBL" id="KTA99279.1"/>
    </source>
</evidence>
<feature type="region of interest" description="Disordered" evidence="2">
    <location>
        <begin position="826"/>
        <end position="852"/>
    </location>
</feature>
<gene>
    <name evidence="7" type="ORF">AO440_004821</name>
    <name evidence="6" type="ORF">AO440_005069</name>
</gene>
<evidence type="ECO:0000313" key="7">
    <source>
        <dbReference type="EMBL" id="KTB02936.1"/>
    </source>
</evidence>
<dbReference type="GO" id="GO:1904121">
    <property type="term" value="F:phosphatidylethanolamine transfer activity"/>
    <property type="evidence" value="ECO:0007669"/>
    <property type="project" value="EnsemblFungi"/>
</dbReference>
<keyword evidence="3" id="KW-0472">Membrane</keyword>
<dbReference type="GO" id="GO:0140268">
    <property type="term" value="C:endoplasmic reticulum-plasma membrane contact site"/>
    <property type="evidence" value="ECO:0007669"/>
    <property type="project" value="EnsemblFungi"/>
</dbReference>
<comment type="caution">
    <text evidence="6">The sequence shown here is derived from an EMBL/GenBank/DDBJ whole genome shotgun (WGS) entry which is preliminary data.</text>
</comment>
<evidence type="ECO:0000259" key="5">
    <source>
        <dbReference type="Pfam" id="PF25038"/>
    </source>
</evidence>
<dbReference type="GO" id="GO:0051604">
    <property type="term" value="P:protein maturation"/>
    <property type="evidence" value="ECO:0007669"/>
    <property type="project" value="EnsemblFungi"/>
</dbReference>
<feature type="domain" description="Csf1 C-terminal region" evidence="5">
    <location>
        <begin position="1626"/>
        <end position="2980"/>
    </location>
</feature>
<dbReference type="InterPro" id="IPR029636">
    <property type="entry name" value="Csf1"/>
</dbReference>
<accession>A0A0W0CS40</accession>
<evidence type="ECO:0000256" key="1">
    <source>
        <dbReference type="SAM" id="Coils"/>
    </source>
</evidence>
<name>A0A0W0CS40_CANGB</name>
<proteinExistence type="predicted"/>
<dbReference type="InterPro" id="IPR056779">
    <property type="entry name" value="Csf1_C"/>
</dbReference>
<dbReference type="VEuPathDB" id="FungiDB:CAGL0L12210g"/>
<feature type="region of interest" description="Disordered" evidence="2">
    <location>
        <begin position="198"/>
        <end position="229"/>
    </location>
</feature>
<dbReference type="GO" id="GO:0016020">
    <property type="term" value="C:membrane"/>
    <property type="evidence" value="ECO:0007669"/>
    <property type="project" value="InterPro"/>
</dbReference>
<evidence type="ECO:0000313" key="8">
    <source>
        <dbReference type="Proteomes" id="UP000054886"/>
    </source>
</evidence>
<dbReference type="Proteomes" id="UP000054886">
    <property type="component" value="Unassembled WGS sequence"/>
</dbReference>
<dbReference type="VEuPathDB" id="FungiDB:GVI51_L12155"/>
<dbReference type="PANTHER" id="PTHR32085:SF3">
    <property type="entry name" value="PROTEIN CSF1"/>
    <property type="match status" value="1"/>
</dbReference>
<feature type="coiled-coil region" evidence="1">
    <location>
        <begin position="1756"/>
        <end position="1783"/>
    </location>
</feature>
<feature type="compositionally biased region" description="Polar residues" evidence="2">
    <location>
        <begin position="826"/>
        <end position="839"/>
    </location>
</feature>
<keyword evidence="3" id="KW-0812">Transmembrane</keyword>
<dbReference type="GO" id="GO:0055091">
    <property type="term" value="P:phospholipid homeostasis"/>
    <property type="evidence" value="ECO:0007669"/>
    <property type="project" value="EnsemblFungi"/>
</dbReference>
<evidence type="ECO:0000256" key="3">
    <source>
        <dbReference type="SAM" id="Phobius"/>
    </source>
</evidence>
<dbReference type="GO" id="GO:0006113">
    <property type="term" value="P:fermentation"/>
    <property type="evidence" value="ECO:0007669"/>
    <property type="project" value="EnsemblFungi"/>
</dbReference>
<dbReference type="VEuPathDB" id="FungiDB:B1J91_L12210g"/>
<dbReference type="Pfam" id="PF25038">
    <property type="entry name" value="Csf1_C"/>
    <property type="match status" value="1"/>
</dbReference>
<dbReference type="VEuPathDB" id="FungiDB:GWK60_L16181"/>
<dbReference type="EMBL" id="LLZZ01000146">
    <property type="protein sequence ID" value="KTA99279.1"/>
    <property type="molecule type" value="Genomic_DNA"/>
</dbReference>
<dbReference type="Pfam" id="PF21678">
    <property type="entry name" value="Csf1_N"/>
    <property type="match status" value="1"/>
</dbReference>
<evidence type="ECO:0000256" key="2">
    <source>
        <dbReference type="SAM" id="MobiDB-lite"/>
    </source>
</evidence>
<protein>
    <submittedName>
        <fullName evidence="6">Protein CSF1</fullName>
    </submittedName>
</protein>
<evidence type="ECO:0000259" key="4">
    <source>
        <dbReference type="Pfam" id="PF21678"/>
    </source>
</evidence>
<feature type="transmembrane region" description="Helical" evidence="3">
    <location>
        <begin position="21"/>
        <end position="43"/>
    </location>
</feature>